<comment type="similarity">
    <text evidence="1">Belongs to the QNG1 protein family.</text>
</comment>
<evidence type="ECO:0000313" key="3">
    <source>
        <dbReference type="Proteomes" id="UP000053201"/>
    </source>
</evidence>
<name>A0A0L0HQK0_SPIPD</name>
<dbReference type="GO" id="GO:0016787">
    <property type="term" value="F:hydrolase activity"/>
    <property type="evidence" value="ECO:0007669"/>
    <property type="project" value="UniProtKB-KW"/>
</dbReference>
<dbReference type="Pfam" id="PF10343">
    <property type="entry name" value="Q_salvage"/>
    <property type="match status" value="1"/>
</dbReference>
<organism evidence="2 3">
    <name type="scientific">Spizellomyces punctatus (strain DAOM BR117)</name>
    <dbReference type="NCBI Taxonomy" id="645134"/>
    <lineage>
        <taxon>Eukaryota</taxon>
        <taxon>Fungi</taxon>
        <taxon>Fungi incertae sedis</taxon>
        <taxon>Chytridiomycota</taxon>
        <taxon>Chytridiomycota incertae sedis</taxon>
        <taxon>Chytridiomycetes</taxon>
        <taxon>Spizellomycetales</taxon>
        <taxon>Spizellomycetaceae</taxon>
        <taxon>Spizellomyces</taxon>
    </lineage>
</organism>
<dbReference type="GeneID" id="27684826"/>
<dbReference type="PANTHER" id="PTHR21314">
    <property type="entry name" value="QUEUOSINE 5'-PHOSPHATE N-GLYCOSYLASE_HYDROLASE-RELATED"/>
    <property type="match status" value="1"/>
</dbReference>
<comment type="function">
    <text evidence="1">Catalyzes the hydrolysis of queuosine 5'-phosphate, releasing the nucleobase queuine (q). Is required for salvage of queuine from exogenous queuosine (Q) that is imported and then converted to queuosine 5'-phosphate intracellularly.</text>
</comment>
<dbReference type="Proteomes" id="UP000053201">
    <property type="component" value="Unassembled WGS sequence"/>
</dbReference>
<gene>
    <name evidence="2" type="ORF">SPPG_01142</name>
</gene>
<evidence type="ECO:0000313" key="2">
    <source>
        <dbReference type="EMBL" id="KND03671.1"/>
    </source>
</evidence>
<dbReference type="GO" id="GO:0006400">
    <property type="term" value="P:tRNA modification"/>
    <property type="evidence" value="ECO:0007669"/>
    <property type="project" value="TreeGrafter"/>
</dbReference>
<keyword evidence="3" id="KW-1185">Reference proteome</keyword>
<proteinExistence type="inferred from homology"/>
<dbReference type="VEuPathDB" id="FungiDB:SPPG_01142"/>
<reference evidence="2 3" key="1">
    <citation type="submission" date="2009-08" db="EMBL/GenBank/DDBJ databases">
        <title>The Genome Sequence of Spizellomyces punctatus strain DAOM BR117.</title>
        <authorList>
            <consortium name="The Broad Institute Genome Sequencing Platform"/>
            <person name="Russ C."/>
            <person name="Cuomo C."/>
            <person name="Shea T."/>
            <person name="Young S.K."/>
            <person name="Zeng Q."/>
            <person name="Koehrsen M."/>
            <person name="Haas B."/>
            <person name="Borodovsky M."/>
            <person name="Guigo R."/>
            <person name="Alvarado L."/>
            <person name="Berlin A."/>
            <person name="Bochicchio J."/>
            <person name="Borenstein D."/>
            <person name="Chapman S."/>
            <person name="Chen Z."/>
            <person name="Engels R."/>
            <person name="Freedman E."/>
            <person name="Gellesch M."/>
            <person name="Goldberg J."/>
            <person name="Griggs A."/>
            <person name="Gujja S."/>
            <person name="Heiman D."/>
            <person name="Hepburn T."/>
            <person name="Howarth C."/>
            <person name="Jen D."/>
            <person name="Larson L."/>
            <person name="Lewis B."/>
            <person name="Mehta T."/>
            <person name="Park D."/>
            <person name="Pearson M."/>
            <person name="Roberts A."/>
            <person name="Saif S."/>
            <person name="Shenoy N."/>
            <person name="Sisk P."/>
            <person name="Stolte C."/>
            <person name="Sykes S."/>
            <person name="Thomson T."/>
            <person name="Walk T."/>
            <person name="White J."/>
            <person name="Yandava C."/>
            <person name="Burger G."/>
            <person name="Gray M.W."/>
            <person name="Holland P.W.H."/>
            <person name="King N."/>
            <person name="Lang F.B.F."/>
            <person name="Roger A.J."/>
            <person name="Ruiz-Trillo I."/>
            <person name="Lander E."/>
            <person name="Nusbaum C."/>
        </authorList>
    </citation>
    <scope>NUCLEOTIDE SEQUENCE [LARGE SCALE GENOMIC DNA]</scope>
    <source>
        <strain evidence="2 3">DAOM BR117</strain>
    </source>
</reference>
<dbReference type="EC" id="3.2.2.-" evidence="1"/>
<dbReference type="EMBL" id="KQ257451">
    <property type="protein sequence ID" value="KND03671.1"/>
    <property type="molecule type" value="Genomic_DNA"/>
</dbReference>
<dbReference type="InterPro" id="IPR019438">
    <property type="entry name" value="Q_salvage"/>
</dbReference>
<dbReference type="AlphaFoldDB" id="A0A0L0HQK0"/>
<sequence length="370" mass="41397">MMPAILQSTTCQLPSGAYLDAVRNSCNALSQTLSPDITVDEIAVQDFISRIDPSKWREAQKEATRMPLKFDTLEQELNIIALIDLLTFGSGWRSQLKEAVGRGAYDTLRFGVMSLHISSVDVSAKYMREITLGEVATLFNIPVTRDVPHETLPLTLTEPHPLREFAQKITDVMNETGAILQQKDYRNLAHFLLDVTKPGANGSGYPSAENLVAALASTLPSMRDMGRCNGVDVYIFRRPQLMALNLYRYFRDADPARFQFSDMSMLTVLADDILPSLWIHLGVLKVSPDLAAMLERGDDLGTTTEQWDLRLRAAAVVAAEAVVQKAKTTEGLDQDLATMNHILLDAYLRQWYKDSGAQLKRLINKKTVWY</sequence>
<dbReference type="RefSeq" id="XP_016611710.1">
    <property type="nucleotide sequence ID" value="XM_016749461.1"/>
</dbReference>
<evidence type="ECO:0000256" key="1">
    <source>
        <dbReference type="RuleBase" id="RU365002"/>
    </source>
</evidence>
<protein>
    <recommendedName>
        <fullName evidence="1">Queuosine 5'-phosphate N-glycosylase/hydrolase</fullName>
        <ecNumber evidence="1">3.2.2.-</ecNumber>
    </recommendedName>
    <alternativeName>
        <fullName evidence="1">Queuosine-nucleotide N-glycosylase/hydrolase</fullName>
    </alternativeName>
</protein>
<comment type="catalytic activity">
    <reaction evidence="1">
        <text>queuosine 5'-phosphate + H2O = queuine + D-ribose 5-phosphate</text>
        <dbReference type="Rhea" id="RHEA:75387"/>
        <dbReference type="ChEBI" id="CHEBI:15377"/>
        <dbReference type="ChEBI" id="CHEBI:17433"/>
        <dbReference type="ChEBI" id="CHEBI:78346"/>
        <dbReference type="ChEBI" id="CHEBI:194371"/>
    </reaction>
    <physiologicalReaction direction="left-to-right" evidence="1">
        <dbReference type="Rhea" id="RHEA:75388"/>
    </physiologicalReaction>
</comment>
<accession>A0A0L0HQK0</accession>
<keyword evidence="1" id="KW-0378">Hydrolase</keyword>
<dbReference type="InParanoid" id="A0A0L0HQK0"/>
<dbReference type="PANTHER" id="PTHR21314:SF1">
    <property type="entry name" value="QUEUOSINE SALVAGE PROTEIN"/>
    <property type="match status" value="1"/>
</dbReference>
<dbReference type="OrthoDB" id="416777at2759"/>
<dbReference type="eggNOG" id="ENOG502S4MU">
    <property type="taxonomic scope" value="Eukaryota"/>
</dbReference>
<dbReference type="OMA" id="VACIHRR"/>